<evidence type="ECO:0000259" key="6">
    <source>
        <dbReference type="PROSITE" id="PS51085"/>
    </source>
</evidence>
<comment type="caution">
    <text evidence="7">The sequence shown here is derived from an EMBL/GenBank/DDBJ whole genome shotgun (WGS) entry which is preliminary data.</text>
</comment>
<evidence type="ECO:0000256" key="5">
    <source>
        <dbReference type="ARBA" id="ARBA00023014"/>
    </source>
</evidence>
<evidence type="ECO:0000256" key="4">
    <source>
        <dbReference type="ARBA" id="ARBA00023004"/>
    </source>
</evidence>
<dbReference type="SUPFAM" id="SSF47741">
    <property type="entry name" value="CO dehydrogenase ISP C-domain like"/>
    <property type="match status" value="1"/>
</dbReference>
<keyword evidence="2" id="KW-0479">Metal-binding</keyword>
<dbReference type="InterPro" id="IPR012675">
    <property type="entry name" value="Beta-grasp_dom_sf"/>
</dbReference>
<organism evidence="7 8">
    <name type="scientific">OM182 bacterium BACL3 MAG-120507-bin80</name>
    <dbReference type="NCBI Taxonomy" id="1655577"/>
    <lineage>
        <taxon>Bacteria</taxon>
        <taxon>Pseudomonadati</taxon>
        <taxon>Pseudomonadota</taxon>
        <taxon>Gammaproteobacteria</taxon>
        <taxon>OMG group</taxon>
        <taxon>OM182 clade</taxon>
    </lineage>
</organism>
<protein>
    <submittedName>
        <fullName evidence="7">(2Fe-2S)-binding protein</fullName>
    </submittedName>
</protein>
<dbReference type="GO" id="GO:0016491">
    <property type="term" value="F:oxidoreductase activity"/>
    <property type="evidence" value="ECO:0007669"/>
    <property type="project" value="UniProtKB-KW"/>
</dbReference>
<dbReference type="InterPro" id="IPR051452">
    <property type="entry name" value="Diverse_Oxidoreductases"/>
</dbReference>
<dbReference type="InterPro" id="IPR036010">
    <property type="entry name" value="2Fe-2S_ferredoxin-like_sf"/>
</dbReference>
<dbReference type="InterPro" id="IPR036884">
    <property type="entry name" value="2Fe-2S-bd_dom_sf"/>
</dbReference>
<dbReference type="Pfam" id="PF00111">
    <property type="entry name" value="Fer2"/>
    <property type="match status" value="1"/>
</dbReference>
<keyword evidence="1" id="KW-0001">2Fe-2S</keyword>
<name>A0A0R2SCI8_9GAMM</name>
<dbReference type="PROSITE" id="PS00197">
    <property type="entry name" value="2FE2S_FER_1"/>
    <property type="match status" value="1"/>
</dbReference>
<dbReference type="Proteomes" id="UP000051934">
    <property type="component" value="Unassembled WGS sequence"/>
</dbReference>
<evidence type="ECO:0000256" key="3">
    <source>
        <dbReference type="ARBA" id="ARBA00023002"/>
    </source>
</evidence>
<dbReference type="PROSITE" id="PS51085">
    <property type="entry name" value="2FE2S_FER_2"/>
    <property type="match status" value="1"/>
</dbReference>
<dbReference type="Gene3D" id="1.10.150.120">
    <property type="entry name" value="[2Fe-2S]-binding domain"/>
    <property type="match status" value="1"/>
</dbReference>
<dbReference type="InterPro" id="IPR002888">
    <property type="entry name" value="2Fe-2S-bd"/>
</dbReference>
<dbReference type="EMBL" id="LIBB01000394">
    <property type="protein sequence ID" value="KRO70106.1"/>
    <property type="molecule type" value="Genomic_DNA"/>
</dbReference>
<dbReference type="GO" id="GO:0046872">
    <property type="term" value="F:metal ion binding"/>
    <property type="evidence" value="ECO:0007669"/>
    <property type="project" value="UniProtKB-KW"/>
</dbReference>
<dbReference type="Pfam" id="PF01799">
    <property type="entry name" value="Fer2_2"/>
    <property type="match status" value="1"/>
</dbReference>
<dbReference type="PANTHER" id="PTHR44379">
    <property type="entry name" value="OXIDOREDUCTASE WITH IRON-SULFUR SUBUNIT"/>
    <property type="match status" value="1"/>
</dbReference>
<feature type="domain" description="2Fe-2S ferredoxin-type" evidence="6">
    <location>
        <begin position="1"/>
        <end position="76"/>
    </location>
</feature>
<dbReference type="GO" id="GO:0051537">
    <property type="term" value="F:2 iron, 2 sulfur cluster binding"/>
    <property type="evidence" value="ECO:0007669"/>
    <property type="project" value="UniProtKB-KW"/>
</dbReference>
<proteinExistence type="predicted"/>
<dbReference type="SUPFAM" id="SSF54292">
    <property type="entry name" value="2Fe-2S ferredoxin-like"/>
    <property type="match status" value="1"/>
</dbReference>
<dbReference type="CDD" id="cd00207">
    <property type="entry name" value="fer2"/>
    <property type="match status" value="1"/>
</dbReference>
<sequence length="157" mass="16400">MANFKVNGEDKTLDIEPDMPLLWALRDELGMTGTKFGCGVAACGACTVHINGVAVRSCVTPVSSIEGQEITTIEGLASAAAGSNPSDPALTAVQQAWVDHQVPQCGYCQSGMIMAVSSLLAQNPNPSDADIDSSITNVCRCGTYPRVRRAIRSLATA</sequence>
<accession>A0A0R2SCI8</accession>
<keyword evidence="3" id="KW-0560">Oxidoreductase</keyword>
<evidence type="ECO:0000313" key="7">
    <source>
        <dbReference type="EMBL" id="KRO70106.1"/>
    </source>
</evidence>
<evidence type="ECO:0000256" key="2">
    <source>
        <dbReference type="ARBA" id="ARBA00022723"/>
    </source>
</evidence>
<dbReference type="InterPro" id="IPR001041">
    <property type="entry name" value="2Fe-2S_ferredoxin-type"/>
</dbReference>
<keyword evidence="4" id="KW-0408">Iron</keyword>
<dbReference type="InterPro" id="IPR006058">
    <property type="entry name" value="2Fe2S_fd_BS"/>
</dbReference>
<dbReference type="Gene3D" id="3.10.20.30">
    <property type="match status" value="1"/>
</dbReference>
<evidence type="ECO:0000313" key="8">
    <source>
        <dbReference type="Proteomes" id="UP000051934"/>
    </source>
</evidence>
<dbReference type="AlphaFoldDB" id="A0A0R2SCI8"/>
<keyword evidence="5" id="KW-0411">Iron-sulfur</keyword>
<dbReference type="FunFam" id="3.10.20.30:FF:000020">
    <property type="entry name" value="Xanthine dehydrogenase iron-sulfur subunit"/>
    <property type="match status" value="1"/>
</dbReference>
<dbReference type="PANTHER" id="PTHR44379:SF2">
    <property type="entry name" value="BLR6218 PROTEIN"/>
    <property type="match status" value="1"/>
</dbReference>
<reference evidence="7 8" key="1">
    <citation type="submission" date="2015-10" db="EMBL/GenBank/DDBJ databases">
        <title>Metagenome-Assembled Genomes uncover a global brackish microbiome.</title>
        <authorList>
            <person name="Hugerth L.W."/>
            <person name="Larsson J."/>
            <person name="Alneberg J."/>
            <person name="Lindh M.V."/>
            <person name="Legrand C."/>
            <person name="Pinhassi J."/>
            <person name="Andersson A.F."/>
        </authorList>
    </citation>
    <scope>NUCLEOTIDE SEQUENCE [LARGE SCALE GENOMIC DNA]</scope>
    <source>
        <strain evidence="7">BACL4 MAG-120507-bin80</strain>
    </source>
</reference>
<gene>
    <name evidence="7" type="ORF">ABR69_05250</name>
</gene>
<evidence type="ECO:0000256" key="1">
    <source>
        <dbReference type="ARBA" id="ARBA00022714"/>
    </source>
</evidence>